<gene>
    <name evidence="2" type="ORF">A2U01_0001008</name>
</gene>
<evidence type="ECO:0000313" key="2">
    <source>
        <dbReference type="EMBL" id="MCH80242.1"/>
    </source>
</evidence>
<dbReference type="Proteomes" id="UP000265520">
    <property type="component" value="Unassembled WGS sequence"/>
</dbReference>
<evidence type="ECO:0000313" key="3">
    <source>
        <dbReference type="Proteomes" id="UP000265520"/>
    </source>
</evidence>
<name>A0A392LYZ4_9FABA</name>
<accession>A0A392LYZ4</accession>
<dbReference type="AlphaFoldDB" id="A0A392LYZ4"/>
<feature type="region of interest" description="Disordered" evidence="1">
    <location>
        <begin position="82"/>
        <end position="118"/>
    </location>
</feature>
<organism evidence="2 3">
    <name type="scientific">Trifolium medium</name>
    <dbReference type="NCBI Taxonomy" id="97028"/>
    <lineage>
        <taxon>Eukaryota</taxon>
        <taxon>Viridiplantae</taxon>
        <taxon>Streptophyta</taxon>
        <taxon>Embryophyta</taxon>
        <taxon>Tracheophyta</taxon>
        <taxon>Spermatophyta</taxon>
        <taxon>Magnoliopsida</taxon>
        <taxon>eudicotyledons</taxon>
        <taxon>Gunneridae</taxon>
        <taxon>Pentapetalae</taxon>
        <taxon>rosids</taxon>
        <taxon>fabids</taxon>
        <taxon>Fabales</taxon>
        <taxon>Fabaceae</taxon>
        <taxon>Papilionoideae</taxon>
        <taxon>50 kb inversion clade</taxon>
        <taxon>NPAAA clade</taxon>
        <taxon>Hologalegina</taxon>
        <taxon>IRL clade</taxon>
        <taxon>Trifolieae</taxon>
        <taxon>Trifolium</taxon>
    </lineage>
</organism>
<comment type="caution">
    <text evidence="2">The sequence shown here is derived from an EMBL/GenBank/DDBJ whole genome shotgun (WGS) entry which is preliminary data.</text>
</comment>
<reference evidence="2 3" key="1">
    <citation type="journal article" date="2018" name="Front. Plant Sci.">
        <title>Red Clover (Trifolium pratense) and Zigzag Clover (T. medium) - A Picture of Genomic Similarities and Differences.</title>
        <authorList>
            <person name="Dluhosova J."/>
            <person name="Istvanek J."/>
            <person name="Nedelnik J."/>
            <person name="Repkova J."/>
        </authorList>
    </citation>
    <scope>NUCLEOTIDE SEQUENCE [LARGE SCALE GENOMIC DNA]</scope>
    <source>
        <strain evidence="3">cv. 10/8</strain>
        <tissue evidence="2">Leaf</tissue>
    </source>
</reference>
<dbReference type="EMBL" id="LXQA010000824">
    <property type="protein sequence ID" value="MCH80242.1"/>
    <property type="molecule type" value="Genomic_DNA"/>
</dbReference>
<protein>
    <submittedName>
        <fullName evidence="2">Uncharacterized protein</fullName>
    </submittedName>
</protein>
<feature type="compositionally biased region" description="Basic and acidic residues" evidence="1">
    <location>
        <begin position="96"/>
        <end position="118"/>
    </location>
</feature>
<proteinExistence type="predicted"/>
<evidence type="ECO:0000256" key="1">
    <source>
        <dbReference type="SAM" id="MobiDB-lite"/>
    </source>
</evidence>
<sequence>MHEQKYIKQGTHVFSNGVPKGIGRILSKKPIWYETEENKNRLISDRRVRLKSVAGWTDRLARFCIFSIHEFSRRILQETEQGDGRKLLTGSNMTSEKNKKVDYRDHRDEDGRDRWECG</sequence>
<keyword evidence="3" id="KW-1185">Reference proteome</keyword>